<dbReference type="AlphaFoldDB" id="A0A4R9JJQ0"/>
<comment type="caution">
    <text evidence="1">The sequence shown here is derived from an EMBL/GenBank/DDBJ whole genome shotgun (WGS) entry which is preliminary data.</text>
</comment>
<dbReference type="Proteomes" id="UP000298125">
    <property type="component" value="Unassembled WGS sequence"/>
</dbReference>
<evidence type="ECO:0000313" key="1">
    <source>
        <dbReference type="EMBL" id="TGL45213.1"/>
    </source>
</evidence>
<sequence length="239" mass="28577">MFVDRAIERENKFKELVESTWIQFPKLGLYCEKEVSYHKIFCKLQTVLSFRKLSEYLGIQIFESGPHTKYYLELNSTSEFGHYNPEFPAKLREYLLPAKTNTALYTLTLPIYERLIRNTAREFFIVYQKLDSNSKFFRKEADRYILLVEENRLDPYYLDRFILFLYPAFTDNEDPEESSRFVYKKGDETIDAQVVKELVGFWIRRKADGTDTEFVLGLVDLLKLYDPEFYQNRITNQSN</sequence>
<organism evidence="1 2">
    <name type="scientific">Leptospira perdikensis</name>
    <dbReference type="NCBI Taxonomy" id="2484948"/>
    <lineage>
        <taxon>Bacteria</taxon>
        <taxon>Pseudomonadati</taxon>
        <taxon>Spirochaetota</taxon>
        <taxon>Spirochaetia</taxon>
        <taxon>Leptospirales</taxon>
        <taxon>Leptospiraceae</taxon>
        <taxon>Leptospira</taxon>
    </lineage>
</organism>
<proteinExistence type="predicted"/>
<dbReference type="EMBL" id="RQGA01000003">
    <property type="protein sequence ID" value="TGL45213.1"/>
    <property type="molecule type" value="Genomic_DNA"/>
</dbReference>
<keyword evidence="2" id="KW-1185">Reference proteome</keyword>
<evidence type="ECO:0000313" key="2">
    <source>
        <dbReference type="Proteomes" id="UP000298125"/>
    </source>
</evidence>
<accession>A0A4R9JJQ0</accession>
<dbReference type="OrthoDB" id="338075at2"/>
<gene>
    <name evidence="1" type="ORF">EHQ49_02065</name>
</gene>
<name>A0A4R9JJQ0_9LEPT</name>
<reference evidence="1" key="1">
    <citation type="journal article" date="2019" name="PLoS Negl. Trop. Dis.">
        <title>Revisiting the worldwide diversity of Leptospira species in the environment.</title>
        <authorList>
            <person name="Vincent A.T."/>
            <person name="Schiettekatte O."/>
            <person name="Bourhy P."/>
            <person name="Veyrier F.J."/>
            <person name="Picardeau M."/>
        </authorList>
    </citation>
    <scope>NUCLEOTIDE SEQUENCE [LARGE SCALE GENOMIC DNA]</scope>
    <source>
        <strain evidence="1">201702692</strain>
    </source>
</reference>
<protein>
    <submittedName>
        <fullName evidence="1">Uncharacterized protein</fullName>
    </submittedName>
</protein>